<dbReference type="EMBL" id="JBEZFP010000015">
    <property type="protein sequence ID" value="MEU8133544.1"/>
    <property type="molecule type" value="Genomic_DNA"/>
</dbReference>
<keyword evidence="1" id="KW-0732">Signal</keyword>
<feature type="chain" id="PRO_5046121975" evidence="1">
    <location>
        <begin position="28"/>
        <end position="327"/>
    </location>
</feature>
<evidence type="ECO:0000313" key="3">
    <source>
        <dbReference type="EMBL" id="MEU8133544.1"/>
    </source>
</evidence>
<dbReference type="InterPro" id="IPR029058">
    <property type="entry name" value="AB_hydrolase_fold"/>
</dbReference>
<dbReference type="Gene3D" id="3.40.50.1820">
    <property type="entry name" value="alpha/beta hydrolase"/>
    <property type="match status" value="1"/>
</dbReference>
<dbReference type="RefSeq" id="WP_358351194.1">
    <property type="nucleotide sequence ID" value="NZ_JBEZFP010000015.1"/>
</dbReference>
<dbReference type="Pfam" id="PF06259">
    <property type="entry name" value="Abhydrolase_8"/>
    <property type="match status" value="1"/>
</dbReference>
<reference evidence="3 4" key="1">
    <citation type="submission" date="2024-06" db="EMBL/GenBank/DDBJ databases">
        <title>The Natural Products Discovery Center: Release of the First 8490 Sequenced Strains for Exploring Actinobacteria Biosynthetic Diversity.</title>
        <authorList>
            <person name="Kalkreuter E."/>
            <person name="Kautsar S.A."/>
            <person name="Yang D."/>
            <person name="Bader C.D."/>
            <person name="Teijaro C.N."/>
            <person name="Fluegel L."/>
            <person name="Davis C.M."/>
            <person name="Simpson J.R."/>
            <person name="Lauterbach L."/>
            <person name="Steele A.D."/>
            <person name="Gui C."/>
            <person name="Meng S."/>
            <person name="Li G."/>
            <person name="Viehrig K."/>
            <person name="Ye F."/>
            <person name="Su P."/>
            <person name="Kiefer A.F."/>
            <person name="Nichols A."/>
            <person name="Cepeda A.J."/>
            <person name="Yan W."/>
            <person name="Fan B."/>
            <person name="Jiang Y."/>
            <person name="Adhikari A."/>
            <person name="Zheng C.-J."/>
            <person name="Schuster L."/>
            <person name="Cowan T.M."/>
            <person name="Smanski M.J."/>
            <person name="Chevrette M.G."/>
            <person name="De Carvalho L.P.S."/>
            <person name="Shen B."/>
        </authorList>
    </citation>
    <scope>NUCLEOTIDE SEQUENCE [LARGE SCALE GENOMIC DNA]</scope>
    <source>
        <strain evidence="3 4">NPDC048946</strain>
    </source>
</reference>
<sequence>MASARRRIRSALAATLAAAAVALTTAAAPSGDPYAAPTAAVPLGTSVGTNPGASLDARYGAVRHDIARAWETATRVHDSAMRRSLADLLAPGRQFLSFDARGSGRVVEVFGDLASAERIAVVVPGADGRVTNFDSRKFAGGGARALAGQIRAEAPDTDVAVVAWLGYAAPASLSPAILTDGRAIGGSHRLEGLVAELRTLNPAASVALLCHSYGSVVCAKAADGPSVDDIAFFGSPGTGVDEAEDLHTDARVWAGRGSHDWIQLVPHASLLGFGFGADPVSRGYHARVFDAGSVGHSDYFKPGTASLRNLARIALGRESEVGRADYR</sequence>
<dbReference type="GO" id="GO:0016787">
    <property type="term" value="F:hydrolase activity"/>
    <property type="evidence" value="ECO:0007669"/>
    <property type="project" value="UniProtKB-KW"/>
</dbReference>
<keyword evidence="3" id="KW-0378">Hydrolase</keyword>
<comment type="caution">
    <text evidence="3">The sequence shown here is derived from an EMBL/GenBank/DDBJ whole genome shotgun (WGS) entry which is preliminary data.</text>
</comment>
<organism evidence="3 4">
    <name type="scientific">Streptodolium elevatio</name>
    <dbReference type="NCBI Taxonomy" id="3157996"/>
    <lineage>
        <taxon>Bacteria</taxon>
        <taxon>Bacillati</taxon>
        <taxon>Actinomycetota</taxon>
        <taxon>Actinomycetes</taxon>
        <taxon>Kitasatosporales</taxon>
        <taxon>Streptomycetaceae</taxon>
        <taxon>Streptodolium</taxon>
    </lineage>
</organism>
<name>A0ABV3DCS5_9ACTN</name>
<feature type="domain" description="DUF1023" evidence="2">
    <location>
        <begin position="99"/>
        <end position="267"/>
    </location>
</feature>
<gene>
    <name evidence="3" type="ORF">AB0C36_08565</name>
</gene>
<dbReference type="InterPro" id="IPR010427">
    <property type="entry name" value="DUF1023"/>
</dbReference>
<dbReference type="Proteomes" id="UP001551482">
    <property type="component" value="Unassembled WGS sequence"/>
</dbReference>
<evidence type="ECO:0000313" key="4">
    <source>
        <dbReference type="Proteomes" id="UP001551482"/>
    </source>
</evidence>
<evidence type="ECO:0000256" key="1">
    <source>
        <dbReference type="SAM" id="SignalP"/>
    </source>
</evidence>
<dbReference type="SUPFAM" id="SSF53474">
    <property type="entry name" value="alpha/beta-Hydrolases"/>
    <property type="match status" value="1"/>
</dbReference>
<proteinExistence type="predicted"/>
<protein>
    <submittedName>
        <fullName evidence="3">Alpha/beta hydrolase</fullName>
    </submittedName>
</protein>
<evidence type="ECO:0000259" key="2">
    <source>
        <dbReference type="Pfam" id="PF06259"/>
    </source>
</evidence>
<accession>A0ABV3DCS5</accession>
<keyword evidence="4" id="KW-1185">Reference proteome</keyword>
<feature type="signal peptide" evidence="1">
    <location>
        <begin position="1"/>
        <end position="27"/>
    </location>
</feature>